<sequence>MSANHKKFTKYAAAMLCLFILAACGSQKPRDSEGDSAAGNPNIADQPAELTIYDSSGNKLEWIMDNYGSKLKEKFPKYTITIIPQENSRSLENLIASGGNADIITSSTGSIVFDMQMQSDISDLIAKYKYDLSKLEPTTVEIQKKLANGGVYGLPAWTTTGVLFYNKDIFDRFGVSYPKDGMTWDELYEIAKKTTRKDSDVQYRGLSMAFEHIMMLNQFGAAHIDFTTNKSLFTADNFKQAFENLTRFYQIPGNGMPGNKFFFVNEQDPFYKNKTIAMFLTLHGAGRTYKDMVNWDTVSLPVFKEKPDIGSQSYPNFFFMSKTSRNRDAAFQVLTYLTSNEFQEFVVRNGYIPILKDQSLSQQIGADIPEYKGKNIKAALPKTFAQPTIKTKYQSIANAETSAALNAVMAGTDVNTALREAGERVDKKIAEQSGGK</sequence>
<protein>
    <submittedName>
        <fullName evidence="7">ABC transporter substrate-binding protein</fullName>
    </submittedName>
</protein>
<evidence type="ECO:0000256" key="4">
    <source>
        <dbReference type="ARBA" id="ARBA00023139"/>
    </source>
</evidence>
<gene>
    <name evidence="7" type="ORF">ACFFNY_16640</name>
</gene>
<dbReference type="Pfam" id="PF01547">
    <property type="entry name" value="SBP_bac_1"/>
    <property type="match status" value="1"/>
</dbReference>
<dbReference type="SUPFAM" id="SSF53850">
    <property type="entry name" value="Periplasmic binding protein-like II"/>
    <property type="match status" value="1"/>
</dbReference>
<dbReference type="PANTHER" id="PTHR43649">
    <property type="entry name" value="ARABINOSE-BINDING PROTEIN-RELATED"/>
    <property type="match status" value="1"/>
</dbReference>
<keyword evidence="5" id="KW-0449">Lipoprotein</keyword>
<accession>A0ABV5VY23</accession>
<evidence type="ECO:0000256" key="5">
    <source>
        <dbReference type="ARBA" id="ARBA00023288"/>
    </source>
</evidence>
<evidence type="ECO:0000256" key="3">
    <source>
        <dbReference type="ARBA" id="ARBA00023136"/>
    </source>
</evidence>
<dbReference type="RefSeq" id="WP_344902075.1">
    <property type="nucleotide sequence ID" value="NZ_BAAAYO010000001.1"/>
</dbReference>
<dbReference type="InterPro" id="IPR006059">
    <property type="entry name" value="SBP"/>
</dbReference>
<dbReference type="Gene3D" id="3.40.190.10">
    <property type="entry name" value="Periplasmic binding protein-like II"/>
    <property type="match status" value="1"/>
</dbReference>
<dbReference type="PANTHER" id="PTHR43649:SF33">
    <property type="entry name" value="POLYGALACTURONAN_RHAMNOGALACTURONAN-BINDING PROTEIN YTCQ"/>
    <property type="match status" value="1"/>
</dbReference>
<feature type="chain" id="PRO_5045376186" evidence="6">
    <location>
        <begin position="23"/>
        <end position="436"/>
    </location>
</feature>
<evidence type="ECO:0000256" key="6">
    <source>
        <dbReference type="SAM" id="SignalP"/>
    </source>
</evidence>
<proteinExistence type="predicted"/>
<organism evidence="7 8">
    <name type="scientific">Paenibacillus hodogayensis</name>
    <dbReference type="NCBI Taxonomy" id="279208"/>
    <lineage>
        <taxon>Bacteria</taxon>
        <taxon>Bacillati</taxon>
        <taxon>Bacillota</taxon>
        <taxon>Bacilli</taxon>
        <taxon>Bacillales</taxon>
        <taxon>Paenibacillaceae</taxon>
        <taxon>Paenibacillus</taxon>
    </lineage>
</organism>
<dbReference type="Proteomes" id="UP001589619">
    <property type="component" value="Unassembled WGS sequence"/>
</dbReference>
<dbReference type="EMBL" id="JBHMAG010000012">
    <property type="protein sequence ID" value="MFB9753196.1"/>
    <property type="molecule type" value="Genomic_DNA"/>
</dbReference>
<evidence type="ECO:0000256" key="1">
    <source>
        <dbReference type="ARBA" id="ARBA00022475"/>
    </source>
</evidence>
<keyword evidence="8" id="KW-1185">Reference proteome</keyword>
<evidence type="ECO:0000313" key="8">
    <source>
        <dbReference type="Proteomes" id="UP001589619"/>
    </source>
</evidence>
<dbReference type="PROSITE" id="PS51257">
    <property type="entry name" value="PROKAR_LIPOPROTEIN"/>
    <property type="match status" value="1"/>
</dbReference>
<keyword evidence="1" id="KW-1003">Cell membrane</keyword>
<evidence type="ECO:0000313" key="7">
    <source>
        <dbReference type="EMBL" id="MFB9753196.1"/>
    </source>
</evidence>
<reference evidence="7 8" key="1">
    <citation type="submission" date="2024-09" db="EMBL/GenBank/DDBJ databases">
        <authorList>
            <person name="Sun Q."/>
            <person name="Mori K."/>
        </authorList>
    </citation>
    <scope>NUCLEOTIDE SEQUENCE [LARGE SCALE GENOMIC DNA]</scope>
    <source>
        <strain evidence="7 8">JCM 12520</strain>
    </source>
</reference>
<feature type="signal peptide" evidence="6">
    <location>
        <begin position="1"/>
        <end position="22"/>
    </location>
</feature>
<name>A0ABV5VY23_9BACL</name>
<keyword evidence="4" id="KW-0564">Palmitate</keyword>
<dbReference type="InterPro" id="IPR050490">
    <property type="entry name" value="Bact_solute-bd_prot1"/>
</dbReference>
<keyword evidence="2 6" id="KW-0732">Signal</keyword>
<comment type="caution">
    <text evidence="7">The sequence shown here is derived from an EMBL/GenBank/DDBJ whole genome shotgun (WGS) entry which is preliminary data.</text>
</comment>
<evidence type="ECO:0000256" key="2">
    <source>
        <dbReference type="ARBA" id="ARBA00022729"/>
    </source>
</evidence>
<keyword evidence="3" id="KW-0472">Membrane</keyword>